<feature type="region of interest" description="Disordered" evidence="1">
    <location>
        <begin position="17"/>
        <end position="53"/>
    </location>
</feature>
<sequence>MRIPTRRARSLFDKRYNSFSSEQLKPPAAAAKRGTKATRKPQELHGNHYKQIP</sequence>
<dbReference type="Gramene" id="OMO58045">
    <property type="protein sequence ID" value="OMO58045"/>
    <property type="gene ID" value="CCACVL1_25606"/>
</dbReference>
<evidence type="ECO:0000313" key="2">
    <source>
        <dbReference type="EMBL" id="OMO58045.1"/>
    </source>
</evidence>
<dbReference type="Proteomes" id="UP000188268">
    <property type="component" value="Unassembled WGS sequence"/>
</dbReference>
<evidence type="ECO:0000313" key="3">
    <source>
        <dbReference type="Proteomes" id="UP000188268"/>
    </source>
</evidence>
<gene>
    <name evidence="2" type="ORF">CCACVL1_25606</name>
</gene>
<accession>A0A1R3GIY0</accession>
<name>A0A1R3GIY0_COCAP</name>
<dbReference type="EMBL" id="AWWV01014260">
    <property type="protein sequence ID" value="OMO58045.1"/>
    <property type="molecule type" value="Genomic_DNA"/>
</dbReference>
<keyword evidence="3" id="KW-1185">Reference proteome</keyword>
<dbReference type="AlphaFoldDB" id="A0A1R3GIY0"/>
<comment type="caution">
    <text evidence="2">The sequence shown here is derived from an EMBL/GenBank/DDBJ whole genome shotgun (WGS) entry which is preliminary data.</text>
</comment>
<evidence type="ECO:0000256" key="1">
    <source>
        <dbReference type="SAM" id="MobiDB-lite"/>
    </source>
</evidence>
<organism evidence="2 3">
    <name type="scientific">Corchorus capsularis</name>
    <name type="common">Jute</name>
    <dbReference type="NCBI Taxonomy" id="210143"/>
    <lineage>
        <taxon>Eukaryota</taxon>
        <taxon>Viridiplantae</taxon>
        <taxon>Streptophyta</taxon>
        <taxon>Embryophyta</taxon>
        <taxon>Tracheophyta</taxon>
        <taxon>Spermatophyta</taxon>
        <taxon>Magnoliopsida</taxon>
        <taxon>eudicotyledons</taxon>
        <taxon>Gunneridae</taxon>
        <taxon>Pentapetalae</taxon>
        <taxon>rosids</taxon>
        <taxon>malvids</taxon>
        <taxon>Malvales</taxon>
        <taxon>Malvaceae</taxon>
        <taxon>Grewioideae</taxon>
        <taxon>Apeibeae</taxon>
        <taxon>Corchorus</taxon>
    </lineage>
</organism>
<proteinExistence type="predicted"/>
<reference evidence="2 3" key="1">
    <citation type="submission" date="2013-09" db="EMBL/GenBank/DDBJ databases">
        <title>Corchorus capsularis genome sequencing.</title>
        <authorList>
            <person name="Alam M."/>
            <person name="Haque M.S."/>
            <person name="Islam M.S."/>
            <person name="Emdad E.M."/>
            <person name="Islam M.M."/>
            <person name="Ahmed B."/>
            <person name="Halim A."/>
            <person name="Hossen Q.M.M."/>
            <person name="Hossain M.Z."/>
            <person name="Ahmed R."/>
            <person name="Khan M.M."/>
            <person name="Islam R."/>
            <person name="Rashid M.M."/>
            <person name="Khan S.A."/>
            <person name="Rahman M.S."/>
            <person name="Alam M."/>
        </authorList>
    </citation>
    <scope>NUCLEOTIDE SEQUENCE [LARGE SCALE GENOMIC DNA]</scope>
    <source>
        <strain evidence="3">cv. CVL-1</strain>
        <tissue evidence="2">Whole seedling</tissue>
    </source>
</reference>
<protein>
    <submittedName>
        <fullName evidence="2">Uncharacterized protein</fullName>
    </submittedName>
</protein>